<gene>
    <name evidence="3" type="ORF">MYCIT1_LOCUS2565</name>
</gene>
<feature type="compositionally biased region" description="Low complexity" evidence="1">
    <location>
        <begin position="642"/>
        <end position="651"/>
    </location>
</feature>
<feature type="transmembrane region" description="Helical" evidence="2">
    <location>
        <begin position="371"/>
        <end position="396"/>
    </location>
</feature>
<keyword evidence="2" id="KW-0472">Membrane</keyword>
<keyword evidence="2" id="KW-1133">Transmembrane helix</keyword>
<feature type="compositionally biased region" description="Polar residues" evidence="1">
    <location>
        <begin position="903"/>
        <end position="914"/>
    </location>
</feature>
<organism evidence="3 4">
    <name type="scientific">Mycena citricolor</name>
    <dbReference type="NCBI Taxonomy" id="2018698"/>
    <lineage>
        <taxon>Eukaryota</taxon>
        <taxon>Fungi</taxon>
        <taxon>Dikarya</taxon>
        <taxon>Basidiomycota</taxon>
        <taxon>Agaricomycotina</taxon>
        <taxon>Agaricomycetes</taxon>
        <taxon>Agaricomycetidae</taxon>
        <taxon>Agaricales</taxon>
        <taxon>Marasmiineae</taxon>
        <taxon>Mycenaceae</taxon>
        <taxon>Mycena</taxon>
    </lineage>
</organism>
<feature type="compositionally biased region" description="Polar residues" evidence="1">
    <location>
        <begin position="653"/>
        <end position="680"/>
    </location>
</feature>
<evidence type="ECO:0000256" key="1">
    <source>
        <dbReference type="SAM" id="MobiDB-lite"/>
    </source>
</evidence>
<feature type="transmembrane region" description="Helical" evidence="2">
    <location>
        <begin position="318"/>
        <end position="336"/>
    </location>
</feature>
<feature type="compositionally biased region" description="Basic and acidic residues" evidence="1">
    <location>
        <begin position="751"/>
        <end position="761"/>
    </location>
</feature>
<feature type="compositionally biased region" description="Low complexity" evidence="1">
    <location>
        <begin position="608"/>
        <end position="622"/>
    </location>
</feature>
<dbReference type="AlphaFoldDB" id="A0AAD2Q0Q6"/>
<dbReference type="EMBL" id="CAVNYO010000037">
    <property type="protein sequence ID" value="CAK5263231.1"/>
    <property type="molecule type" value="Genomic_DNA"/>
</dbReference>
<sequence>MSRQPTRDSPSNDSSVAGVDSLLEQLQADNNNSEEPSSGSAACRSMSKDSEGYPSWLPKRPLHPAPASTFQGSINDAGPSEQPFVGGRKATPRSVRIVSMNDHDASYGAEKDRREPTDQTKVGVPAPRVWSRGMGVPLPAGSHEQAHPRIPQPRFKAKGLHLELVQNPGFKSRLYFLLFPLLVFAHIPLQTFFDFNAVFMLIQIAKFPNPLAPGVPGSGRNWELAAAAYAACWLVWIFPVFVIYELVYSFARRWRVKRPVMLPLYLSSPAFNFVCLSSYANFCFMQHLRWSAFFGEHGGMRDGLAETFWLYSQNLPTVILLLPRAGLCLALLLGFWSPDPLVVAMSDSGTSNRDETFFRADGTLTGYSRGVLIASAVWAAWKALVVLISWIGLWILSGAGCAGLCGPRNRWEEEEAEKRMSAFSDNVSELEALPWSWRMATALRVQDTFDFCLTVRPRWTGKHKEEAAAVSQAIEPKPVDGMEQIMAGIGLPTVPAAARRGALSGDLFDTPISEKGPEFADIIPKVVNRSSREPSTGPSAPLMALPYPFTTPGAQVSSQDRVPFPPSPEPTDSKDSSGSLEEVEHEDEDEEDEDEDDEEMLEGMLSEGPSSGRASGSMSSLGQPVASRYPFQFRHPNRGHARSGSSGAASHMTPVSHNTRSTQSQNARSTFSRATQSTGNPESSESQSPQSQHTLSSSGLESREGGIRYNSAASAIPMPPRHPRSRTRSRTVPNTVSESSSSSSGPPIDFPRSRGRMDSRVTDAFGVVAPNVLEPPLPDEPEITESEGSHEAEREDQLGLLSLSAAPSPRSSFTALRHRASNVSGRRGYGSSSSHSRTHSHSGTSSSRSRAESLISVSARSRAQSLLQNIGAASQSSIEIVQVAMRNRANSSMARLEEDLSDSRTNSHSRSGSASDAVPSSVENHTFGMPLHAQPLSAQPPVLETMSEGSPEVSPERLPAPAPSSYLLSSQSQLSVFTAPSTQQLSERTVSRPPSSDNMLMMPEPAGIPIPTLQVPQQGSGDMGSSYPDVSTAAGSYVTAAPTIEGSTTESSDGRTVYSLTQGPSQMQSHMGNRGGEAWQPYGPA</sequence>
<feature type="region of interest" description="Disordered" evidence="1">
    <location>
        <begin position="894"/>
        <end position="964"/>
    </location>
</feature>
<feature type="compositionally biased region" description="Acidic residues" evidence="1">
    <location>
        <begin position="581"/>
        <end position="601"/>
    </location>
</feature>
<evidence type="ECO:0000313" key="4">
    <source>
        <dbReference type="Proteomes" id="UP001295794"/>
    </source>
</evidence>
<feature type="compositionally biased region" description="Low complexity" evidence="1">
    <location>
        <begin position="730"/>
        <end position="744"/>
    </location>
</feature>
<feature type="region of interest" description="Disordered" evidence="1">
    <location>
        <begin position="1043"/>
        <end position="1085"/>
    </location>
</feature>
<accession>A0AAD2Q0Q6</accession>
<feature type="compositionally biased region" description="Basic and acidic residues" evidence="1">
    <location>
        <begin position="787"/>
        <end position="797"/>
    </location>
</feature>
<reference evidence="3" key="1">
    <citation type="submission" date="2023-11" db="EMBL/GenBank/DDBJ databases">
        <authorList>
            <person name="De Vega J J."/>
            <person name="De Vega J J."/>
        </authorList>
    </citation>
    <scope>NUCLEOTIDE SEQUENCE</scope>
</reference>
<name>A0AAD2Q0Q6_9AGAR</name>
<feature type="compositionally biased region" description="Polar residues" evidence="1">
    <location>
        <begin position="1058"/>
        <end position="1071"/>
    </location>
</feature>
<feature type="transmembrane region" description="Helical" evidence="2">
    <location>
        <begin position="174"/>
        <end position="204"/>
    </location>
</feature>
<feature type="transmembrane region" description="Helical" evidence="2">
    <location>
        <begin position="260"/>
        <end position="280"/>
    </location>
</feature>
<feature type="compositionally biased region" description="Polar residues" evidence="1">
    <location>
        <begin position="1"/>
        <end position="15"/>
    </location>
</feature>
<evidence type="ECO:0000313" key="3">
    <source>
        <dbReference type="EMBL" id="CAK5263231.1"/>
    </source>
</evidence>
<feature type="region of interest" description="Disordered" evidence="1">
    <location>
        <begin position="1"/>
        <end position="90"/>
    </location>
</feature>
<comment type="caution">
    <text evidence="3">The sequence shown here is derived from an EMBL/GenBank/DDBJ whole genome shotgun (WGS) entry which is preliminary data.</text>
</comment>
<evidence type="ECO:0000256" key="2">
    <source>
        <dbReference type="SAM" id="Phobius"/>
    </source>
</evidence>
<feature type="compositionally biased region" description="Low complexity" evidence="1">
    <location>
        <begin position="824"/>
        <end position="848"/>
    </location>
</feature>
<feature type="compositionally biased region" description="Low complexity" evidence="1">
    <location>
        <begin position="681"/>
        <end position="700"/>
    </location>
</feature>
<protein>
    <submittedName>
        <fullName evidence="3">Uncharacterized protein</fullName>
    </submittedName>
</protein>
<dbReference type="Proteomes" id="UP001295794">
    <property type="component" value="Unassembled WGS sequence"/>
</dbReference>
<feature type="compositionally biased region" description="Basic and acidic residues" evidence="1">
    <location>
        <begin position="106"/>
        <end position="118"/>
    </location>
</feature>
<proteinExistence type="predicted"/>
<feature type="region of interest" description="Disordered" evidence="1">
    <location>
        <begin position="529"/>
        <end position="860"/>
    </location>
</feature>
<keyword evidence="2" id="KW-0812">Transmembrane</keyword>
<keyword evidence="4" id="KW-1185">Reference proteome</keyword>
<feature type="region of interest" description="Disordered" evidence="1">
    <location>
        <begin position="106"/>
        <end position="125"/>
    </location>
</feature>
<feature type="transmembrane region" description="Helical" evidence="2">
    <location>
        <begin position="224"/>
        <end position="248"/>
    </location>
</feature>
<feature type="compositionally biased region" description="Polar residues" evidence="1">
    <location>
        <begin position="27"/>
        <end position="40"/>
    </location>
</feature>
<feature type="compositionally biased region" description="Low complexity" evidence="1">
    <location>
        <begin position="798"/>
        <end position="812"/>
    </location>
</feature>